<dbReference type="EMBL" id="PGCJ01000509">
    <property type="protein sequence ID" value="PLW27017.1"/>
    <property type="molecule type" value="Genomic_DNA"/>
</dbReference>
<reference evidence="2 3" key="1">
    <citation type="submission" date="2017-11" db="EMBL/GenBank/DDBJ databases">
        <title>De novo assembly and phasing of dikaryotic genomes from two isolates of Puccinia coronata f. sp. avenae, the causal agent of oat crown rust.</title>
        <authorList>
            <person name="Miller M.E."/>
            <person name="Zhang Y."/>
            <person name="Omidvar V."/>
            <person name="Sperschneider J."/>
            <person name="Schwessinger B."/>
            <person name="Raley C."/>
            <person name="Palmer J.M."/>
            <person name="Garnica D."/>
            <person name="Upadhyaya N."/>
            <person name="Rathjen J."/>
            <person name="Taylor J.M."/>
            <person name="Park R.F."/>
            <person name="Dodds P.N."/>
            <person name="Hirsch C.D."/>
            <person name="Kianian S.F."/>
            <person name="Figueroa M."/>
        </authorList>
    </citation>
    <scope>NUCLEOTIDE SEQUENCE [LARGE SCALE GENOMIC DNA]</scope>
    <source>
        <strain evidence="2">12NC29</strain>
    </source>
</reference>
<protein>
    <submittedName>
        <fullName evidence="2">Uncharacterized protein</fullName>
    </submittedName>
</protein>
<comment type="caution">
    <text evidence="2">The sequence shown here is derived from an EMBL/GenBank/DDBJ whole genome shotgun (WGS) entry which is preliminary data.</text>
</comment>
<feature type="compositionally biased region" description="Polar residues" evidence="1">
    <location>
        <begin position="36"/>
        <end position="51"/>
    </location>
</feature>
<accession>A0A2N5TNE3</accession>
<dbReference type="Proteomes" id="UP000235388">
    <property type="component" value="Unassembled WGS sequence"/>
</dbReference>
<dbReference type="AlphaFoldDB" id="A0A2N5TNE3"/>
<feature type="region of interest" description="Disordered" evidence="1">
    <location>
        <begin position="1"/>
        <end position="68"/>
    </location>
</feature>
<evidence type="ECO:0000313" key="3">
    <source>
        <dbReference type="Proteomes" id="UP000235388"/>
    </source>
</evidence>
<evidence type="ECO:0000313" key="2">
    <source>
        <dbReference type="EMBL" id="PLW27017.1"/>
    </source>
</evidence>
<keyword evidence="3" id="KW-1185">Reference proteome</keyword>
<gene>
    <name evidence="2" type="ORF">PCANC_21515</name>
</gene>
<name>A0A2N5TNE3_9BASI</name>
<organism evidence="2 3">
    <name type="scientific">Puccinia coronata f. sp. avenae</name>
    <dbReference type="NCBI Taxonomy" id="200324"/>
    <lineage>
        <taxon>Eukaryota</taxon>
        <taxon>Fungi</taxon>
        <taxon>Dikarya</taxon>
        <taxon>Basidiomycota</taxon>
        <taxon>Pucciniomycotina</taxon>
        <taxon>Pucciniomycetes</taxon>
        <taxon>Pucciniales</taxon>
        <taxon>Pucciniaceae</taxon>
        <taxon>Puccinia</taxon>
    </lineage>
</organism>
<proteinExistence type="predicted"/>
<feature type="non-terminal residue" evidence="2">
    <location>
        <position position="1"/>
    </location>
</feature>
<sequence>GQSLTAHPRKGFKSRCLESQSDPSQPRDLSGGPRVESSTRTGLYSKSTPNITHPRPQSPCTSSTLHDPSLHDVVTLRNTLTPIPFHQPPYITPIRCS</sequence>
<evidence type="ECO:0000256" key="1">
    <source>
        <dbReference type="SAM" id="MobiDB-lite"/>
    </source>
</evidence>